<feature type="chain" id="PRO_5025400502" description="diguanylate cyclase" evidence="6">
    <location>
        <begin position="25"/>
        <end position="644"/>
    </location>
</feature>
<dbReference type="PANTHER" id="PTHR45138:SF9">
    <property type="entry name" value="DIGUANYLATE CYCLASE DGCM-RELATED"/>
    <property type="match status" value="1"/>
</dbReference>
<dbReference type="InterPro" id="IPR011990">
    <property type="entry name" value="TPR-like_helical_dom_sf"/>
</dbReference>
<dbReference type="EMBL" id="CP048711">
    <property type="protein sequence ID" value="QIB65923.1"/>
    <property type="molecule type" value="Genomic_DNA"/>
</dbReference>
<proteinExistence type="predicted"/>
<feature type="transmembrane region" description="Helical" evidence="5">
    <location>
        <begin position="434"/>
        <end position="452"/>
    </location>
</feature>
<comment type="cofactor">
    <cofactor evidence="1">
        <name>Mg(2+)</name>
        <dbReference type="ChEBI" id="CHEBI:18420"/>
    </cofactor>
</comment>
<dbReference type="InterPro" id="IPR029787">
    <property type="entry name" value="Nucleotide_cyclase"/>
</dbReference>
<dbReference type="Proteomes" id="UP000477680">
    <property type="component" value="Chromosome"/>
</dbReference>
<evidence type="ECO:0000256" key="5">
    <source>
        <dbReference type="SAM" id="Phobius"/>
    </source>
</evidence>
<gene>
    <name evidence="8" type="ORF">G3T16_11330</name>
</gene>
<dbReference type="PANTHER" id="PTHR45138">
    <property type="entry name" value="REGULATORY COMPONENTS OF SENSORY TRANSDUCTION SYSTEM"/>
    <property type="match status" value="1"/>
</dbReference>
<keyword evidence="5" id="KW-0812">Transmembrane</keyword>
<dbReference type="CDD" id="cd01949">
    <property type="entry name" value="GGDEF"/>
    <property type="match status" value="1"/>
</dbReference>
<dbReference type="SUPFAM" id="SSF48452">
    <property type="entry name" value="TPR-like"/>
    <property type="match status" value="1"/>
</dbReference>
<dbReference type="KEGG" id="kim:G3T16_11330"/>
<sequence>MKPLLLTLLLVLLTASLTLATARAAEPVQASLANELEALSESVWRDPWQAYRQLQQLRERIDTASDSLRLQYYLNRAQALQWLYLQEDFEAAIEAGLALVTTQTPARHKLFLEILQGISERRNVQYERSIELLEQTAAGAAAADQDFMYVLALAELAFTRSLNGYHEAALLDLQTAFTAAGELRNRFLIAMVNEVYGAVYAYIDEYEKSVEHYQKALDTYTALDYRGYEAEAVNGLAITYRYWERWDKAIASFERYRQLTEFNGTEHNIFVAHYGLGMTYAEQGDCDSALNAIERALAVNGPADFKAELYKRQAVCLAQAGATAEALAALEQARSIFAGIPELQGTRWEIEVDKSEALVLARQGQYQRAFELLLAYHEELTALLTRNASERFVKLQASMENARKDIEIDLLKEQARADTLDLARQKQANLQQRATILSWVALTGITLVFLVLQRRNTLRFRELSSRDGLTGLFNRRHIFSVLEQHTAGLSPEKGKLAVVLLDIDDFKRINDSFGHPVGDHLLRDIAAIGSKLLRSGDAMARLGGEEFLCVLPRASADQAAAVAQRLVQCIREHSLKLEDGSQVAVTVSVGVASFGPGRQDAASIYAAADRALYQAKTHGKDRVMLASPQGGFVAPFTGPTGPAR</sequence>
<dbReference type="FunFam" id="3.30.70.270:FF:000001">
    <property type="entry name" value="Diguanylate cyclase domain protein"/>
    <property type="match status" value="1"/>
</dbReference>
<dbReference type="SUPFAM" id="SSF55073">
    <property type="entry name" value="Nucleotide cyclase"/>
    <property type="match status" value="1"/>
</dbReference>
<evidence type="ECO:0000256" key="1">
    <source>
        <dbReference type="ARBA" id="ARBA00001946"/>
    </source>
</evidence>
<dbReference type="Pfam" id="PF13424">
    <property type="entry name" value="TPR_12"/>
    <property type="match status" value="1"/>
</dbReference>
<feature type="domain" description="GGDEF" evidence="7">
    <location>
        <begin position="494"/>
        <end position="628"/>
    </location>
</feature>
<organism evidence="8 9">
    <name type="scientific">Kineobactrum salinum</name>
    <dbReference type="NCBI Taxonomy" id="2708301"/>
    <lineage>
        <taxon>Bacteria</taxon>
        <taxon>Pseudomonadati</taxon>
        <taxon>Pseudomonadota</taxon>
        <taxon>Gammaproteobacteria</taxon>
        <taxon>Cellvibrionales</taxon>
        <taxon>Halieaceae</taxon>
        <taxon>Kineobactrum</taxon>
    </lineage>
</organism>
<dbReference type="GO" id="GO:0052621">
    <property type="term" value="F:diguanylate cyclase activity"/>
    <property type="evidence" value="ECO:0007669"/>
    <property type="project" value="UniProtKB-EC"/>
</dbReference>
<keyword evidence="9" id="KW-1185">Reference proteome</keyword>
<dbReference type="Gene3D" id="3.30.70.270">
    <property type="match status" value="1"/>
</dbReference>
<comment type="catalytic activity">
    <reaction evidence="3">
        <text>2 GTP = 3',3'-c-di-GMP + 2 diphosphate</text>
        <dbReference type="Rhea" id="RHEA:24898"/>
        <dbReference type="ChEBI" id="CHEBI:33019"/>
        <dbReference type="ChEBI" id="CHEBI:37565"/>
        <dbReference type="ChEBI" id="CHEBI:58805"/>
        <dbReference type="EC" id="2.7.7.65"/>
    </reaction>
</comment>
<keyword evidence="5" id="KW-0472">Membrane</keyword>
<evidence type="ECO:0000256" key="2">
    <source>
        <dbReference type="ARBA" id="ARBA00012528"/>
    </source>
</evidence>
<dbReference type="RefSeq" id="WP_163495361.1">
    <property type="nucleotide sequence ID" value="NZ_CP048711.1"/>
</dbReference>
<dbReference type="PROSITE" id="PS50005">
    <property type="entry name" value="TPR"/>
    <property type="match status" value="1"/>
</dbReference>
<keyword evidence="4" id="KW-0802">TPR repeat</keyword>
<dbReference type="Pfam" id="PF00990">
    <property type="entry name" value="GGDEF"/>
    <property type="match status" value="1"/>
</dbReference>
<feature type="repeat" description="TPR" evidence="4">
    <location>
        <begin position="270"/>
        <end position="303"/>
    </location>
</feature>
<evidence type="ECO:0000259" key="7">
    <source>
        <dbReference type="PROSITE" id="PS50887"/>
    </source>
</evidence>
<name>A0A6C0U284_9GAMM</name>
<dbReference type="Gene3D" id="1.25.40.10">
    <property type="entry name" value="Tetratricopeptide repeat domain"/>
    <property type="match status" value="2"/>
</dbReference>
<keyword evidence="6" id="KW-0732">Signal</keyword>
<dbReference type="NCBIfam" id="TIGR00254">
    <property type="entry name" value="GGDEF"/>
    <property type="match status" value="1"/>
</dbReference>
<dbReference type="SMART" id="SM00028">
    <property type="entry name" value="TPR"/>
    <property type="match status" value="4"/>
</dbReference>
<dbReference type="InterPro" id="IPR050469">
    <property type="entry name" value="Diguanylate_Cyclase"/>
</dbReference>
<feature type="signal peptide" evidence="6">
    <location>
        <begin position="1"/>
        <end position="24"/>
    </location>
</feature>
<evidence type="ECO:0000256" key="6">
    <source>
        <dbReference type="SAM" id="SignalP"/>
    </source>
</evidence>
<dbReference type="InterPro" id="IPR043128">
    <property type="entry name" value="Rev_trsase/Diguanyl_cyclase"/>
</dbReference>
<evidence type="ECO:0000256" key="4">
    <source>
        <dbReference type="PROSITE-ProRule" id="PRU00339"/>
    </source>
</evidence>
<dbReference type="InterPro" id="IPR000160">
    <property type="entry name" value="GGDEF_dom"/>
</dbReference>
<dbReference type="EC" id="2.7.7.65" evidence="2"/>
<evidence type="ECO:0000256" key="3">
    <source>
        <dbReference type="ARBA" id="ARBA00034247"/>
    </source>
</evidence>
<accession>A0A6C0U284</accession>
<dbReference type="InterPro" id="IPR019734">
    <property type="entry name" value="TPR_rpt"/>
</dbReference>
<keyword evidence="5" id="KW-1133">Transmembrane helix</keyword>
<evidence type="ECO:0000313" key="8">
    <source>
        <dbReference type="EMBL" id="QIB65923.1"/>
    </source>
</evidence>
<protein>
    <recommendedName>
        <fullName evidence="2">diguanylate cyclase</fullName>
        <ecNumber evidence="2">2.7.7.65</ecNumber>
    </recommendedName>
</protein>
<evidence type="ECO:0000313" key="9">
    <source>
        <dbReference type="Proteomes" id="UP000477680"/>
    </source>
</evidence>
<dbReference type="PROSITE" id="PS50887">
    <property type="entry name" value="GGDEF"/>
    <property type="match status" value="1"/>
</dbReference>
<reference evidence="8 9" key="1">
    <citation type="submission" date="2020-02" db="EMBL/GenBank/DDBJ databases">
        <title>Genome sequencing for Kineobactrum sp. M2.</title>
        <authorList>
            <person name="Park S.-J."/>
        </authorList>
    </citation>
    <scope>NUCLEOTIDE SEQUENCE [LARGE SCALE GENOMIC DNA]</scope>
    <source>
        <strain evidence="8 9">M2</strain>
    </source>
</reference>
<dbReference type="SMART" id="SM00267">
    <property type="entry name" value="GGDEF"/>
    <property type="match status" value="1"/>
</dbReference>
<dbReference type="AlphaFoldDB" id="A0A6C0U284"/>